<sequence length="347" mass="40524">MDKEKIALRFESFAINECKGSCELYEFLSWKIASDNELLEIASHARTGQPVPNLLFGAVQYLLLKGKQHPLKKYYEHDKINLKITEDAFHHFRDFCLLYQDEIISLLQNKYVQTNEVRRCSYLYPSFCFIYQKIRKPLSLIEIGTSAGLQLLWDKYCYDYGTNERFGNVDSDIEIKADIRGENKPFFLPTSPPVAERIGLDLHVNDVTNEEDYLWLRALIWPEHQERVALFDKASLYLKKQPVTLIEGDGIALLPHIIEQVPTDTAICIFHTHVANQLSKDAKEKLIDTIKDIGKERDAFHLYNNIWDAHLHLDYFIDSKEYNEMVAETDAHARWFNWKLSMESNLV</sequence>
<evidence type="ECO:0000313" key="1">
    <source>
        <dbReference type="EMBL" id="MDQ0177124.1"/>
    </source>
</evidence>
<evidence type="ECO:0000313" key="2">
    <source>
        <dbReference type="Proteomes" id="UP001223586"/>
    </source>
</evidence>
<organism evidence="1 2">
    <name type="scientific">Bacillus chungangensis</name>
    <dbReference type="NCBI Taxonomy" id="587633"/>
    <lineage>
        <taxon>Bacteria</taxon>
        <taxon>Bacillati</taxon>
        <taxon>Bacillota</taxon>
        <taxon>Bacilli</taxon>
        <taxon>Bacillales</taxon>
        <taxon>Bacillaceae</taxon>
        <taxon>Bacillus</taxon>
    </lineage>
</organism>
<evidence type="ECO:0008006" key="3">
    <source>
        <dbReference type="Google" id="ProtNLM"/>
    </source>
</evidence>
<proteinExistence type="predicted"/>
<name>A0ABT9WVI7_9BACI</name>
<dbReference type="EMBL" id="JAUSTT010000019">
    <property type="protein sequence ID" value="MDQ0177124.1"/>
    <property type="molecule type" value="Genomic_DNA"/>
</dbReference>
<reference evidence="1 2" key="1">
    <citation type="submission" date="2023-07" db="EMBL/GenBank/DDBJ databases">
        <title>Genomic Encyclopedia of Type Strains, Phase IV (KMG-IV): sequencing the most valuable type-strain genomes for metagenomic binning, comparative biology and taxonomic classification.</title>
        <authorList>
            <person name="Goeker M."/>
        </authorList>
    </citation>
    <scope>NUCLEOTIDE SEQUENCE [LARGE SCALE GENOMIC DNA]</scope>
    <source>
        <strain evidence="1 2">DSM 23837</strain>
    </source>
</reference>
<dbReference type="RefSeq" id="WP_307230857.1">
    <property type="nucleotide sequence ID" value="NZ_JAUSTT010000019.1"/>
</dbReference>
<dbReference type="Proteomes" id="UP001223586">
    <property type="component" value="Unassembled WGS sequence"/>
</dbReference>
<gene>
    <name evidence="1" type="ORF">J2S08_003003</name>
</gene>
<keyword evidence="2" id="KW-1185">Reference proteome</keyword>
<accession>A0ABT9WVI7</accession>
<comment type="caution">
    <text evidence="1">The sequence shown here is derived from an EMBL/GenBank/DDBJ whole genome shotgun (WGS) entry which is preliminary data.</text>
</comment>
<protein>
    <recommendedName>
        <fullName evidence="3">DUF2332 domain-containing protein</fullName>
    </recommendedName>
</protein>
<dbReference type="PIRSF" id="PIRSF012608">
    <property type="entry name" value="UCP012608"/>
    <property type="match status" value="1"/>
</dbReference>
<dbReference type="Pfam" id="PF10094">
    <property type="entry name" value="DUF2332"/>
    <property type="match status" value="1"/>
</dbReference>
<dbReference type="InterPro" id="IPR011200">
    <property type="entry name" value="UCP012608"/>
</dbReference>